<dbReference type="GO" id="GO:0000287">
    <property type="term" value="F:magnesium ion binding"/>
    <property type="evidence" value="ECO:0007669"/>
    <property type="project" value="UniProtKB-UniRule"/>
</dbReference>
<dbReference type="EC" id="2.5.1.3" evidence="10"/>
<organism evidence="14">
    <name type="scientific">Propionibacterium freudenreichii subsp. freudenreichii</name>
    <dbReference type="NCBI Taxonomy" id="66712"/>
    <lineage>
        <taxon>Bacteria</taxon>
        <taxon>Bacillati</taxon>
        <taxon>Actinomycetota</taxon>
        <taxon>Actinomycetes</taxon>
        <taxon>Propionibacteriales</taxon>
        <taxon>Propionibacteriaceae</taxon>
        <taxon>Propionibacterium</taxon>
    </lineage>
</organism>
<dbReference type="PANTHER" id="PTHR20857">
    <property type="entry name" value="THIAMINE-PHOSPHATE PYROPHOSPHORYLASE"/>
    <property type="match status" value="1"/>
</dbReference>
<dbReference type="NCBIfam" id="TIGR00693">
    <property type="entry name" value="thiE"/>
    <property type="match status" value="1"/>
</dbReference>
<evidence type="ECO:0000256" key="9">
    <source>
        <dbReference type="ARBA" id="ARBA00047883"/>
    </source>
</evidence>
<evidence type="ECO:0000256" key="11">
    <source>
        <dbReference type="RuleBase" id="RU003826"/>
    </source>
</evidence>
<dbReference type="UniPathway" id="UPA00060">
    <property type="reaction ID" value="UER00141"/>
</dbReference>
<dbReference type="GO" id="GO:0005737">
    <property type="term" value="C:cytoplasm"/>
    <property type="evidence" value="ECO:0007669"/>
    <property type="project" value="TreeGrafter"/>
</dbReference>
<evidence type="ECO:0000256" key="1">
    <source>
        <dbReference type="ARBA" id="ARBA00003814"/>
    </source>
</evidence>
<comment type="catalytic activity">
    <reaction evidence="8 10 11">
        <text>2-(2-carboxy-4-methylthiazol-5-yl)ethyl phosphate + 4-amino-2-methyl-5-(diphosphooxymethyl)pyrimidine + 2 H(+) = thiamine phosphate + CO2 + diphosphate</text>
        <dbReference type="Rhea" id="RHEA:47848"/>
        <dbReference type="ChEBI" id="CHEBI:15378"/>
        <dbReference type="ChEBI" id="CHEBI:16526"/>
        <dbReference type="ChEBI" id="CHEBI:33019"/>
        <dbReference type="ChEBI" id="CHEBI:37575"/>
        <dbReference type="ChEBI" id="CHEBI:57841"/>
        <dbReference type="ChEBI" id="CHEBI:62890"/>
        <dbReference type="EC" id="2.5.1.3"/>
    </reaction>
</comment>
<reference evidence="14" key="1">
    <citation type="submission" date="2014-08" db="EMBL/GenBank/DDBJ databases">
        <authorList>
            <person name="Falentin Helene"/>
        </authorList>
    </citation>
    <scope>NUCLEOTIDE SEQUENCE</scope>
</reference>
<sequence>MTSRNRQWRLGRLGRSRLYLCTDSRGSLDDFAAFVEAAYAGGVDIIQLRDKHIDALSELRFLSVLSDAALRHDALFAVNDRADIAAVSDADIVHVGQDDLPVAETRQVVGREVLIGRSTHSVDQAREARLADTDYYCIGPVWATPTKQGRPGVGVDAVRAVAQQADDKPWFGIGGVNAQNLAQVTDAGATRIVVVRALTGADDPAAAARELLARL</sequence>
<protein>
    <recommendedName>
        <fullName evidence="10">Thiamine-phosphate synthase</fullName>
        <shortName evidence="10">TP synthase</shortName>
        <shortName evidence="10">TPS</shortName>
        <ecNumber evidence="10">2.5.1.3</ecNumber>
    </recommendedName>
    <alternativeName>
        <fullName evidence="10">Thiamine-phosphate pyrophosphorylase</fullName>
        <shortName evidence="10">TMP pyrophosphorylase</shortName>
        <shortName evidence="10">TMP-PPase</shortName>
    </alternativeName>
</protein>
<dbReference type="InterPro" id="IPR013785">
    <property type="entry name" value="Aldolase_TIM"/>
</dbReference>
<feature type="domain" description="Thiamine phosphate synthase/TenI" evidence="13">
    <location>
        <begin position="18"/>
        <end position="198"/>
    </location>
</feature>
<evidence type="ECO:0000256" key="10">
    <source>
        <dbReference type="HAMAP-Rule" id="MF_00097"/>
    </source>
</evidence>
<dbReference type="CDD" id="cd00564">
    <property type="entry name" value="TMP_TenI"/>
    <property type="match status" value="1"/>
</dbReference>
<evidence type="ECO:0000256" key="8">
    <source>
        <dbReference type="ARBA" id="ARBA00047851"/>
    </source>
</evidence>
<evidence type="ECO:0000256" key="7">
    <source>
        <dbReference type="ARBA" id="ARBA00047334"/>
    </source>
</evidence>
<comment type="function">
    <text evidence="1 10">Condenses 4-methyl-5-(beta-hydroxyethyl)thiazole monophosphate (THZ-P) and 2-methyl-4-amino-5-hydroxymethyl pyrimidine pyrophosphate (HMP-PP) to form thiamine monophosphate (TMP).</text>
</comment>
<feature type="binding site" evidence="10">
    <location>
        <begin position="144"/>
        <end position="146"/>
    </location>
    <ligand>
        <name>2-[(2R,5Z)-2-carboxy-4-methylthiazol-5(2H)-ylidene]ethyl phosphate</name>
        <dbReference type="ChEBI" id="CHEBI:62899"/>
    </ligand>
</feature>
<feature type="binding site" evidence="10">
    <location>
        <begin position="47"/>
        <end position="51"/>
    </location>
    <ligand>
        <name>4-amino-2-methyl-5-(diphosphooxymethyl)pyrimidine</name>
        <dbReference type="ChEBI" id="CHEBI:57841"/>
    </ligand>
</feature>
<keyword evidence="5 10" id="KW-0460">Magnesium</keyword>
<feature type="binding site" evidence="10">
    <location>
        <position position="147"/>
    </location>
    <ligand>
        <name>4-amino-2-methyl-5-(diphosphooxymethyl)pyrimidine</name>
        <dbReference type="ChEBI" id="CHEBI:57841"/>
    </ligand>
</feature>
<evidence type="ECO:0000256" key="3">
    <source>
        <dbReference type="ARBA" id="ARBA00022679"/>
    </source>
</evidence>
<dbReference type="SUPFAM" id="SSF51391">
    <property type="entry name" value="Thiamin phosphate synthase"/>
    <property type="match status" value="1"/>
</dbReference>
<feature type="binding site" evidence="10">
    <location>
        <position position="80"/>
    </location>
    <ligand>
        <name>Mg(2+)</name>
        <dbReference type="ChEBI" id="CHEBI:18420"/>
    </ligand>
</feature>
<evidence type="ECO:0000256" key="5">
    <source>
        <dbReference type="ARBA" id="ARBA00022842"/>
    </source>
</evidence>
<dbReference type="InterPro" id="IPR034291">
    <property type="entry name" value="TMP_synthase"/>
</dbReference>
<comment type="catalytic activity">
    <reaction evidence="7 10 11">
        <text>4-methyl-5-(2-phosphooxyethyl)-thiazole + 4-amino-2-methyl-5-(diphosphooxymethyl)pyrimidine + H(+) = thiamine phosphate + diphosphate</text>
        <dbReference type="Rhea" id="RHEA:22328"/>
        <dbReference type="ChEBI" id="CHEBI:15378"/>
        <dbReference type="ChEBI" id="CHEBI:33019"/>
        <dbReference type="ChEBI" id="CHEBI:37575"/>
        <dbReference type="ChEBI" id="CHEBI:57841"/>
        <dbReference type="ChEBI" id="CHEBI:58296"/>
        <dbReference type="EC" id="2.5.1.3"/>
    </reaction>
</comment>
<dbReference type="GO" id="GO:0009229">
    <property type="term" value="P:thiamine diphosphate biosynthetic process"/>
    <property type="evidence" value="ECO:0007669"/>
    <property type="project" value="UniProtKB-UniRule"/>
</dbReference>
<dbReference type="GO" id="GO:0004789">
    <property type="term" value="F:thiamine-phosphate diphosphorylase activity"/>
    <property type="evidence" value="ECO:0007669"/>
    <property type="project" value="UniProtKB-UniRule"/>
</dbReference>
<dbReference type="HAMAP" id="MF_00097">
    <property type="entry name" value="TMP_synthase"/>
    <property type="match status" value="1"/>
</dbReference>
<comment type="pathway">
    <text evidence="2 10 12">Cofactor biosynthesis; thiamine diphosphate biosynthesis; thiamine phosphate from 4-amino-2-methyl-5-diphosphomethylpyrimidine and 4-methyl-5-(2-phosphoethyl)-thiazole: step 1/1.</text>
</comment>
<dbReference type="AlphaFoldDB" id="A0A0B7NVI4"/>
<feature type="binding site" evidence="10">
    <location>
        <position position="99"/>
    </location>
    <ligand>
        <name>Mg(2+)</name>
        <dbReference type="ChEBI" id="CHEBI:18420"/>
    </ligand>
</feature>
<name>A0A0B7NVI4_PROFF</name>
<evidence type="ECO:0000256" key="12">
    <source>
        <dbReference type="RuleBase" id="RU004253"/>
    </source>
</evidence>
<keyword evidence="6 10" id="KW-0784">Thiamine biosynthesis</keyword>
<comment type="similarity">
    <text evidence="10 11">Belongs to the thiamine-phosphate synthase family.</text>
</comment>
<accession>A0A0B7NVI4</accession>
<evidence type="ECO:0000256" key="4">
    <source>
        <dbReference type="ARBA" id="ARBA00022723"/>
    </source>
</evidence>
<feature type="binding site" evidence="10">
    <location>
        <position position="79"/>
    </location>
    <ligand>
        <name>4-amino-2-methyl-5-(diphosphooxymethyl)pyrimidine</name>
        <dbReference type="ChEBI" id="CHEBI:57841"/>
    </ligand>
</feature>
<feature type="binding site" evidence="10">
    <location>
        <position position="118"/>
    </location>
    <ligand>
        <name>4-amino-2-methyl-5-(diphosphooxymethyl)pyrimidine</name>
        <dbReference type="ChEBI" id="CHEBI:57841"/>
    </ligand>
</feature>
<evidence type="ECO:0000256" key="2">
    <source>
        <dbReference type="ARBA" id="ARBA00005165"/>
    </source>
</evidence>
<evidence type="ECO:0000256" key="6">
    <source>
        <dbReference type="ARBA" id="ARBA00022977"/>
    </source>
</evidence>
<dbReference type="Gene3D" id="3.20.20.70">
    <property type="entry name" value="Aldolase class I"/>
    <property type="match status" value="1"/>
</dbReference>
<dbReference type="InterPro" id="IPR036206">
    <property type="entry name" value="ThiamineP_synth_sf"/>
</dbReference>
<comment type="cofactor">
    <cofactor evidence="10">
        <name>Mg(2+)</name>
        <dbReference type="ChEBI" id="CHEBI:18420"/>
    </cofactor>
    <text evidence="10">Binds 1 Mg(2+) ion per subunit.</text>
</comment>
<feature type="binding site" evidence="10">
    <location>
        <position position="175"/>
    </location>
    <ligand>
        <name>2-[(2R,5Z)-2-carboxy-4-methylthiazol-5(2H)-ylidene]ethyl phosphate</name>
        <dbReference type="ChEBI" id="CHEBI:62899"/>
    </ligand>
</feature>
<dbReference type="InterPro" id="IPR022998">
    <property type="entry name" value="ThiamineP_synth_TenI"/>
</dbReference>
<comment type="catalytic activity">
    <reaction evidence="9 10 11">
        <text>2-[(2R,5Z)-2-carboxy-4-methylthiazol-5(2H)-ylidene]ethyl phosphate + 4-amino-2-methyl-5-(diphosphooxymethyl)pyrimidine + 2 H(+) = thiamine phosphate + CO2 + diphosphate</text>
        <dbReference type="Rhea" id="RHEA:47844"/>
        <dbReference type="ChEBI" id="CHEBI:15378"/>
        <dbReference type="ChEBI" id="CHEBI:16526"/>
        <dbReference type="ChEBI" id="CHEBI:33019"/>
        <dbReference type="ChEBI" id="CHEBI:37575"/>
        <dbReference type="ChEBI" id="CHEBI:57841"/>
        <dbReference type="ChEBI" id="CHEBI:62899"/>
        <dbReference type="EC" id="2.5.1.3"/>
    </reaction>
</comment>
<gene>
    <name evidence="14" type="primary">thiE2</name>
    <name evidence="10" type="synonym">thiE</name>
    <name evidence="14" type="ORF">PFCIRM138_09400</name>
</gene>
<dbReference type="Pfam" id="PF02581">
    <property type="entry name" value="TMP-TENI"/>
    <property type="match status" value="1"/>
</dbReference>
<dbReference type="GO" id="GO:0009228">
    <property type="term" value="P:thiamine biosynthetic process"/>
    <property type="evidence" value="ECO:0007669"/>
    <property type="project" value="UniProtKB-KW"/>
</dbReference>
<dbReference type="EMBL" id="LM676420">
    <property type="protein sequence ID" value="CEP26706.1"/>
    <property type="molecule type" value="Genomic_DNA"/>
</dbReference>
<dbReference type="PANTHER" id="PTHR20857:SF15">
    <property type="entry name" value="THIAMINE-PHOSPHATE SYNTHASE"/>
    <property type="match status" value="1"/>
</dbReference>
<comment type="caution">
    <text evidence="10">Lacks conserved residue(s) required for the propagation of feature annotation.</text>
</comment>
<keyword evidence="3 10" id="KW-0808">Transferase</keyword>
<proteinExistence type="inferred from homology"/>
<evidence type="ECO:0000313" key="14">
    <source>
        <dbReference type="EMBL" id="CEP26706.1"/>
    </source>
</evidence>
<evidence type="ECO:0000259" key="13">
    <source>
        <dbReference type="Pfam" id="PF02581"/>
    </source>
</evidence>
<keyword evidence="4 10" id="KW-0479">Metal-binding</keyword>